<evidence type="ECO:0000256" key="3">
    <source>
        <dbReference type="ARBA" id="ARBA00023180"/>
    </source>
</evidence>
<dbReference type="SUPFAM" id="SSF49503">
    <property type="entry name" value="Cupredoxins"/>
    <property type="match status" value="1"/>
</dbReference>
<dbReference type="GO" id="GO:0009055">
    <property type="term" value="F:electron transfer activity"/>
    <property type="evidence" value="ECO:0007669"/>
    <property type="project" value="InterPro"/>
</dbReference>
<dbReference type="FunFam" id="2.60.40.420:FF:000003">
    <property type="entry name" value="Blue copper"/>
    <property type="match status" value="1"/>
</dbReference>
<keyword evidence="5" id="KW-0812">Transmembrane</keyword>
<evidence type="ECO:0000313" key="8">
    <source>
        <dbReference type="EMBL" id="TVU40204.1"/>
    </source>
</evidence>
<feature type="compositionally biased region" description="Basic residues" evidence="4">
    <location>
        <begin position="134"/>
        <end position="143"/>
    </location>
</feature>
<proteinExistence type="predicted"/>
<dbReference type="GO" id="GO:0005886">
    <property type="term" value="C:plasma membrane"/>
    <property type="evidence" value="ECO:0007669"/>
    <property type="project" value="TreeGrafter"/>
</dbReference>
<feature type="compositionally biased region" description="Low complexity" evidence="4">
    <location>
        <begin position="144"/>
        <end position="158"/>
    </location>
</feature>
<keyword evidence="2" id="KW-0186">Copper</keyword>
<feature type="region of interest" description="Disordered" evidence="4">
    <location>
        <begin position="129"/>
        <end position="166"/>
    </location>
</feature>
<feature type="transmembrane region" description="Helical" evidence="5">
    <location>
        <begin position="173"/>
        <end position="197"/>
    </location>
</feature>
<dbReference type="EMBL" id="RWGY01000007">
    <property type="protein sequence ID" value="TVU40204.1"/>
    <property type="molecule type" value="Genomic_DNA"/>
</dbReference>
<comment type="caution">
    <text evidence="8">The sequence shown here is derived from an EMBL/GenBank/DDBJ whole genome shotgun (WGS) entry which is preliminary data.</text>
</comment>
<dbReference type="AlphaFoldDB" id="A0A5J9VXY0"/>
<keyword evidence="9" id="KW-1185">Reference proteome</keyword>
<keyword evidence="6" id="KW-0732">Signal</keyword>
<dbReference type="InterPro" id="IPR028871">
    <property type="entry name" value="BlueCu_1_BS"/>
</dbReference>
<dbReference type="GO" id="GO:0046872">
    <property type="term" value="F:metal ion binding"/>
    <property type="evidence" value="ECO:0007669"/>
    <property type="project" value="UniProtKB-KW"/>
</dbReference>
<dbReference type="PROSITE" id="PS00196">
    <property type="entry name" value="COPPER_BLUE"/>
    <property type="match status" value="1"/>
</dbReference>
<dbReference type="Gene3D" id="2.60.40.420">
    <property type="entry name" value="Cupredoxins - blue copper proteins"/>
    <property type="match status" value="1"/>
</dbReference>
<dbReference type="InterPro" id="IPR039391">
    <property type="entry name" value="Phytocyanin-like"/>
</dbReference>
<sequence>MAMAKAAILALVAALAVQLAAAATDHPVNGDGAWDTSGTDYNTWATKQKFVQGDTVSFTYSTSHDVTEVTEAGYKACSGSSAVKSYTGGKTAVKLATPGKHYFICSIPGHCAAGMKLEVTVAAAGVSAPAPTKSKSKPSHKKSAAPAPAPAAQAPDAATEVSTPAPAPKASGAAAAAVGVKAVVGLAAGVALVLAIMS</sequence>
<feature type="chain" id="PRO_5023843723" description="Phytocyanin domain-containing protein" evidence="6">
    <location>
        <begin position="23"/>
        <end position="198"/>
    </location>
</feature>
<dbReference type="InterPro" id="IPR008972">
    <property type="entry name" value="Cupredoxin"/>
</dbReference>
<name>A0A5J9VXY0_9POAL</name>
<evidence type="ECO:0000256" key="4">
    <source>
        <dbReference type="SAM" id="MobiDB-lite"/>
    </source>
</evidence>
<dbReference type="PANTHER" id="PTHR33021:SF552">
    <property type="entry name" value="OS07G0105000 PROTEIN"/>
    <property type="match status" value="1"/>
</dbReference>
<dbReference type="OrthoDB" id="687020at2759"/>
<dbReference type="CDD" id="cd04216">
    <property type="entry name" value="Phytocyanin"/>
    <property type="match status" value="1"/>
</dbReference>
<evidence type="ECO:0000313" key="9">
    <source>
        <dbReference type="Proteomes" id="UP000324897"/>
    </source>
</evidence>
<dbReference type="InterPro" id="IPR003245">
    <property type="entry name" value="Phytocyanin_dom"/>
</dbReference>
<keyword evidence="5" id="KW-0472">Membrane</keyword>
<evidence type="ECO:0000256" key="5">
    <source>
        <dbReference type="SAM" id="Phobius"/>
    </source>
</evidence>
<reference evidence="8 9" key="1">
    <citation type="journal article" date="2019" name="Sci. Rep.">
        <title>A high-quality genome of Eragrostis curvula grass provides insights into Poaceae evolution and supports new strategies to enhance forage quality.</title>
        <authorList>
            <person name="Carballo J."/>
            <person name="Santos B.A.C.M."/>
            <person name="Zappacosta D."/>
            <person name="Garbus I."/>
            <person name="Selva J.P."/>
            <person name="Gallo C.A."/>
            <person name="Diaz A."/>
            <person name="Albertini E."/>
            <person name="Caccamo M."/>
            <person name="Echenique V."/>
        </authorList>
    </citation>
    <scope>NUCLEOTIDE SEQUENCE [LARGE SCALE GENOMIC DNA]</scope>
    <source>
        <strain evidence="9">cv. Victoria</strain>
        <tissue evidence="8">Leaf</tissue>
    </source>
</reference>
<dbReference type="Gramene" id="TVU40204">
    <property type="protein sequence ID" value="TVU40204"/>
    <property type="gene ID" value="EJB05_13655"/>
</dbReference>
<evidence type="ECO:0000256" key="6">
    <source>
        <dbReference type="SAM" id="SignalP"/>
    </source>
</evidence>
<dbReference type="PROSITE" id="PS51485">
    <property type="entry name" value="PHYTOCYANIN"/>
    <property type="match status" value="1"/>
</dbReference>
<feature type="domain" description="Phytocyanin" evidence="7">
    <location>
        <begin position="24"/>
        <end position="123"/>
    </location>
</feature>
<dbReference type="Proteomes" id="UP000324897">
    <property type="component" value="Chromosome 4"/>
</dbReference>
<evidence type="ECO:0000256" key="2">
    <source>
        <dbReference type="ARBA" id="ARBA00023008"/>
    </source>
</evidence>
<organism evidence="8 9">
    <name type="scientific">Eragrostis curvula</name>
    <name type="common">weeping love grass</name>
    <dbReference type="NCBI Taxonomy" id="38414"/>
    <lineage>
        <taxon>Eukaryota</taxon>
        <taxon>Viridiplantae</taxon>
        <taxon>Streptophyta</taxon>
        <taxon>Embryophyta</taxon>
        <taxon>Tracheophyta</taxon>
        <taxon>Spermatophyta</taxon>
        <taxon>Magnoliopsida</taxon>
        <taxon>Liliopsida</taxon>
        <taxon>Poales</taxon>
        <taxon>Poaceae</taxon>
        <taxon>PACMAD clade</taxon>
        <taxon>Chloridoideae</taxon>
        <taxon>Eragrostideae</taxon>
        <taxon>Eragrostidinae</taxon>
        <taxon>Eragrostis</taxon>
    </lineage>
</organism>
<gene>
    <name evidence="8" type="ORF">EJB05_13655</name>
</gene>
<keyword evidence="1" id="KW-0479">Metal-binding</keyword>
<keyword evidence="3" id="KW-0325">Glycoprotein</keyword>
<feature type="non-terminal residue" evidence="8">
    <location>
        <position position="1"/>
    </location>
</feature>
<feature type="signal peptide" evidence="6">
    <location>
        <begin position="1"/>
        <end position="22"/>
    </location>
</feature>
<keyword evidence="5" id="KW-1133">Transmembrane helix</keyword>
<dbReference type="Pfam" id="PF02298">
    <property type="entry name" value="Cu_bind_like"/>
    <property type="match status" value="1"/>
</dbReference>
<evidence type="ECO:0000259" key="7">
    <source>
        <dbReference type="PROSITE" id="PS51485"/>
    </source>
</evidence>
<evidence type="ECO:0000256" key="1">
    <source>
        <dbReference type="ARBA" id="ARBA00022723"/>
    </source>
</evidence>
<protein>
    <recommendedName>
        <fullName evidence="7">Phytocyanin domain-containing protein</fullName>
    </recommendedName>
</protein>
<accession>A0A5J9VXY0</accession>
<dbReference type="PANTHER" id="PTHR33021">
    <property type="entry name" value="BLUE COPPER PROTEIN"/>
    <property type="match status" value="1"/>
</dbReference>